<evidence type="ECO:0000256" key="1">
    <source>
        <dbReference type="SAM" id="MobiDB-lite"/>
    </source>
</evidence>
<proteinExistence type="predicted"/>
<protein>
    <submittedName>
        <fullName evidence="3">Uncharacterized protein</fullName>
    </submittedName>
</protein>
<reference evidence="3 4" key="2">
    <citation type="journal article" date="2011" name="Stand. Genomic Sci.">
        <title>Complete genome sequence of Tsukamurella paurometabola type strain (no. 33).</title>
        <authorList>
            <person name="Munk A.C."/>
            <person name="Lapidus A."/>
            <person name="Lucas S."/>
            <person name="Nolan M."/>
            <person name="Tice H."/>
            <person name="Cheng J.F."/>
            <person name="Del Rio T.G."/>
            <person name="Goodwin L."/>
            <person name="Pitluck S."/>
            <person name="Liolios K."/>
            <person name="Huntemann M."/>
            <person name="Ivanova N."/>
            <person name="Mavromatis K."/>
            <person name="Mikhailova N."/>
            <person name="Pati A."/>
            <person name="Chen A."/>
            <person name="Palaniappan K."/>
            <person name="Tapia R."/>
            <person name="Han C."/>
            <person name="Land M."/>
            <person name="Hauser L."/>
            <person name="Chang Y.J."/>
            <person name="Jeffries C.D."/>
            <person name="Brettin T."/>
            <person name="Yasawong M."/>
            <person name="Brambilla E.M."/>
            <person name="Rohde M."/>
            <person name="Sikorski J."/>
            <person name="Goker M."/>
            <person name="Detter J.C."/>
            <person name="Woyke T."/>
            <person name="Bristow J."/>
            <person name="Eisen J.A."/>
            <person name="Markowitz V."/>
            <person name="Hugenholtz P."/>
            <person name="Kyrpides N.C."/>
            <person name="Klenk H.P."/>
        </authorList>
    </citation>
    <scope>NUCLEOTIDE SEQUENCE [LARGE SCALE GENOMIC DNA]</scope>
    <source>
        <strain evidence="4">ATCC 8368 / DSM 20162 / CCUG 35730 / CIP 100753 / JCM 10117 / KCTC 9821 / NBRC 16120 / NCIMB 702349 / NCTC 13040</strain>
    </source>
</reference>
<dbReference type="AlphaFoldDB" id="D5UW17"/>
<organism evidence="3 4">
    <name type="scientific">Tsukamurella paurometabola (strain ATCC 8368 / DSM 20162 / CCUG 35730 / CIP 100753 / JCM 10117 / KCTC 9821 / NBRC 16120 / NCIMB 702349 / NCTC 13040)</name>
    <name type="common">Corynebacterium paurometabolum</name>
    <dbReference type="NCBI Taxonomy" id="521096"/>
    <lineage>
        <taxon>Bacteria</taxon>
        <taxon>Bacillati</taxon>
        <taxon>Actinomycetota</taxon>
        <taxon>Actinomycetes</taxon>
        <taxon>Mycobacteriales</taxon>
        <taxon>Tsukamurellaceae</taxon>
        <taxon>Tsukamurella</taxon>
    </lineage>
</organism>
<reference evidence="4" key="1">
    <citation type="submission" date="2010-03" db="EMBL/GenBank/DDBJ databases">
        <title>The complete chromosome of Tsukamurella paurometabola DSM 20162.</title>
        <authorList>
            <consortium name="US DOE Joint Genome Institute (JGI-PGF)"/>
            <person name="Lucas S."/>
            <person name="Copeland A."/>
            <person name="Lapidus A."/>
            <person name="Glavina del Rio T."/>
            <person name="Dalin E."/>
            <person name="Tice H."/>
            <person name="Bruce D."/>
            <person name="Goodwin L."/>
            <person name="Pitluck S."/>
            <person name="Kyrpides N."/>
            <person name="Mavromatis K."/>
            <person name="Ivanova N."/>
            <person name="Mikhailova N."/>
            <person name="Munk A.C."/>
            <person name="Brettin T."/>
            <person name="Detter J.C."/>
            <person name="Tapia R."/>
            <person name="Han C."/>
            <person name="Larimer F."/>
            <person name="Land M."/>
            <person name="Hauser L."/>
            <person name="Markowitz V."/>
            <person name="Cheng J.-F."/>
            <person name="Hugenholtz P."/>
            <person name="Woyke T."/>
            <person name="Wu D."/>
            <person name="Jando M."/>
            <person name="Brambilla E."/>
            <person name="Klenk H.-P."/>
            <person name="Eisen J.A."/>
        </authorList>
    </citation>
    <scope>NUCLEOTIDE SEQUENCE [LARGE SCALE GENOMIC DNA]</scope>
    <source>
        <strain evidence="4">ATCC 8368 / DSM 20162 / CCUG 35730 / CIP 100753 / JCM 10117 / KCTC 9821 / NBRC 16120 / NCIMB 702349 / NCTC 13040</strain>
    </source>
</reference>
<keyword evidence="2" id="KW-0812">Transmembrane</keyword>
<dbReference type="STRING" id="521096.Tpau_1193"/>
<dbReference type="InterPro" id="IPR032710">
    <property type="entry name" value="NTF2-like_dom_sf"/>
</dbReference>
<sequence>MRQTDPRELLYPVLPPQTYRELGIAPPPPPRTAYGQGGPVSASGTPYLTGSAVTGGTATYPAPAPPAAPVGRQVPPYPGPVRPAPSGTDRTIWIIVGATAMIIAIIVGATWIILSSRGGDDEAQIRSVIQAETDAQNKRDLNALIATRCATDQALLQQQFTQQTFAAEVDSLIGPGGSWKVTVKSVAVDAGSGTATAEETIEPVGQSVSLPQTITDTATLRKESGGWRVCVSSATVR</sequence>
<dbReference type="EMBL" id="CP001966">
    <property type="protein sequence ID" value="ADG77824.1"/>
    <property type="molecule type" value="Genomic_DNA"/>
</dbReference>
<keyword evidence="2" id="KW-0472">Membrane</keyword>
<gene>
    <name evidence="3" type="ordered locus">Tpau_1193</name>
</gene>
<dbReference type="HOGENOM" id="CLU_1170252_0_0_11"/>
<accession>D5UW17</accession>
<evidence type="ECO:0000256" key="2">
    <source>
        <dbReference type="SAM" id="Phobius"/>
    </source>
</evidence>
<keyword evidence="2" id="KW-1133">Transmembrane helix</keyword>
<dbReference type="KEGG" id="tpr:Tpau_1193"/>
<evidence type="ECO:0000313" key="4">
    <source>
        <dbReference type="Proteomes" id="UP000001213"/>
    </source>
</evidence>
<feature type="region of interest" description="Disordered" evidence="1">
    <location>
        <begin position="20"/>
        <end position="83"/>
    </location>
</feature>
<evidence type="ECO:0000313" key="3">
    <source>
        <dbReference type="EMBL" id="ADG77824.1"/>
    </source>
</evidence>
<dbReference type="RefSeq" id="WP_013125862.1">
    <property type="nucleotide sequence ID" value="NC_014158.1"/>
</dbReference>
<feature type="compositionally biased region" description="Low complexity" evidence="1">
    <location>
        <begin position="52"/>
        <end position="61"/>
    </location>
</feature>
<keyword evidence="4" id="KW-1185">Reference proteome</keyword>
<dbReference type="SUPFAM" id="SSF54427">
    <property type="entry name" value="NTF2-like"/>
    <property type="match status" value="1"/>
</dbReference>
<feature type="transmembrane region" description="Helical" evidence="2">
    <location>
        <begin position="92"/>
        <end position="114"/>
    </location>
</feature>
<dbReference type="Proteomes" id="UP000001213">
    <property type="component" value="Chromosome"/>
</dbReference>
<name>D5UW17_TSUPD</name>
<dbReference type="Gene3D" id="3.10.450.50">
    <property type="match status" value="1"/>
</dbReference>